<reference evidence="7" key="1">
    <citation type="submission" date="2023-02" db="EMBL/GenBank/DDBJ databases">
        <title>Identification and recombinant expression of a fungal hydrolase from Papiliotrema laurentii that hydrolyzes apple cutin and clears colloidal polyester polyurethane.</title>
        <authorList>
            <consortium name="DOE Joint Genome Institute"/>
            <person name="Roman V.A."/>
            <person name="Bojanowski C."/>
            <person name="Crable B.R."/>
            <person name="Wagner D.N."/>
            <person name="Hung C.S."/>
            <person name="Nadeau L.J."/>
            <person name="Schratz L."/>
            <person name="Haridas S."/>
            <person name="Pangilinan J."/>
            <person name="Lipzen A."/>
            <person name="Na H."/>
            <person name="Yan M."/>
            <person name="Ng V."/>
            <person name="Grigoriev I.V."/>
            <person name="Spatafora J.W."/>
            <person name="Barlow D."/>
            <person name="Biffinger J."/>
            <person name="Kelley-Loughnane N."/>
            <person name="Varaljay V.A."/>
            <person name="Crookes-Goodson W.J."/>
        </authorList>
    </citation>
    <scope>NUCLEOTIDE SEQUENCE</scope>
    <source>
        <strain evidence="7">5307AH</strain>
    </source>
</reference>
<evidence type="ECO:0000313" key="7">
    <source>
        <dbReference type="EMBL" id="KAK1922527.1"/>
    </source>
</evidence>
<keyword evidence="8" id="KW-1185">Reference proteome</keyword>
<dbReference type="InterPro" id="IPR017441">
    <property type="entry name" value="Protein_kinase_ATP_BS"/>
</dbReference>
<evidence type="ECO:0000256" key="1">
    <source>
        <dbReference type="ARBA" id="ARBA00022741"/>
    </source>
</evidence>
<dbReference type="GO" id="GO:0010506">
    <property type="term" value="P:regulation of autophagy"/>
    <property type="evidence" value="ECO:0007669"/>
    <property type="project" value="InterPro"/>
</dbReference>
<dbReference type="GO" id="GO:0004674">
    <property type="term" value="F:protein serine/threonine kinase activity"/>
    <property type="evidence" value="ECO:0007669"/>
    <property type="project" value="UniProtKB-KW"/>
</dbReference>
<dbReference type="CDD" id="cd13993">
    <property type="entry name" value="STKc_Pat1_like"/>
    <property type="match status" value="1"/>
</dbReference>
<dbReference type="PROSITE" id="PS50011">
    <property type="entry name" value="PROTEIN_KINASE_DOM"/>
    <property type="match status" value="1"/>
</dbReference>
<dbReference type="InterPro" id="IPR011009">
    <property type="entry name" value="Kinase-like_dom_sf"/>
</dbReference>
<feature type="region of interest" description="Disordered" evidence="5">
    <location>
        <begin position="411"/>
        <end position="443"/>
    </location>
</feature>
<dbReference type="InterPro" id="IPR000719">
    <property type="entry name" value="Prot_kinase_dom"/>
</dbReference>
<comment type="similarity">
    <text evidence="4">Belongs to the protein kinase superfamily.</text>
</comment>
<dbReference type="Gene3D" id="1.10.510.10">
    <property type="entry name" value="Transferase(Phosphotransferase) domain 1"/>
    <property type="match status" value="1"/>
</dbReference>
<dbReference type="Proteomes" id="UP001182556">
    <property type="component" value="Unassembled WGS sequence"/>
</dbReference>
<accession>A0AAD9FQD9</accession>
<keyword evidence="7" id="KW-0808">Transferase</keyword>
<proteinExistence type="inferred from homology"/>
<sequence>MPPETFANSGPSLVGHILDHGRLELLSVLGVGAYGVVYLAVDLYAPQPVYLAVKCLLRAGLDPRQRHFQRREIALHQLASRHPNVVTLHKVIEEGDFVFVIMDFCDEGDLFGMITERQRYIGDDALIRKVFLQIVDAVDYCHSIGIFHRDLKPENILCTRGGSKICLADFGLATSERTSNDFGCGSTFYLSPECQGGIFDRIESYDTAGTDIWSLGVILVNMTCGRNPWRQACSSDETFRAFVHNTEFLRTILPISHATNNILKGLFALDPQKRTPLRDLRAQILAVDTFTMTEDELRTAHSAARAAAAAVRPVPPPLPTPQSFPETVYNAMDIDETYSGDSVTVITPPTEIKEQSWSTCLVDQVYPIPIHFEVSQHPNRLAVTQPPPAYPGTPLMPKTTIPIHIETFEDAPPINLTSPRSSSSGDGSASFPSTPDFGPVNKHTMRLRPAQCPANGLNVQWDMRADTKNERPSALCVDVNHGGISQPLSPVSDDFMI</sequence>
<evidence type="ECO:0000313" key="8">
    <source>
        <dbReference type="Proteomes" id="UP001182556"/>
    </source>
</evidence>
<dbReference type="InterPro" id="IPR045269">
    <property type="entry name" value="Atg1-like"/>
</dbReference>
<feature type="domain" description="Protein kinase" evidence="6">
    <location>
        <begin position="23"/>
        <end position="291"/>
    </location>
</feature>
<dbReference type="SMART" id="SM00220">
    <property type="entry name" value="S_TKc"/>
    <property type="match status" value="1"/>
</dbReference>
<keyword evidence="1 3" id="KW-0547">Nucleotide-binding</keyword>
<evidence type="ECO:0000256" key="4">
    <source>
        <dbReference type="RuleBase" id="RU000304"/>
    </source>
</evidence>
<dbReference type="GO" id="GO:0005524">
    <property type="term" value="F:ATP binding"/>
    <property type="evidence" value="ECO:0007669"/>
    <property type="project" value="UniProtKB-UniRule"/>
</dbReference>
<feature type="compositionally biased region" description="Low complexity" evidence="5">
    <location>
        <begin position="418"/>
        <end position="433"/>
    </location>
</feature>
<protein>
    <submittedName>
        <fullName evidence="7">Kinase-like domain-containing protein</fullName>
    </submittedName>
</protein>
<gene>
    <name evidence="7" type="ORF">DB88DRAFT_474066</name>
</gene>
<dbReference type="AlphaFoldDB" id="A0AAD9FQD9"/>
<keyword evidence="2 3" id="KW-0067">ATP-binding</keyword>
<keyword evidence="7" id="KW-0418">Kinase</keyword>
<name>A0AAD9FQD9_PAPLA</name>
<dbReference type="PANTHER" id="PTHR24348">
    <property type="entry name" value="SERINE/THREONINE-PROTEIN KINASE UNC-51-RELATED"/>
    <property type="match status" value="1"/>
</dbReference>
<dbReference type="GO" id="GO:0005737">
    <property type="term" value="C:cytoplasm"/>
    <property type="evidence" value="ECO:0007669"/>
    <property type="project" value="TreeGrafter"/>
</dbReference>
<evidence type="ECO:0000256" key="2">
    <source>
        <dbReference type="ARBA" id="ARBA00022840"/>
    </source>
</evidence>
<dbReference type="SUPFAM" id="SSF56112">
    <property type="entry name" value="Protein kinase-like (PK-like)"/>
    <property type="match status" value="1"/>
</dbReference>
<organism evidence="7 8">
    <name type="scientific">Papiliotrema laurentii</name>
    <name type="common">Cryptococcus laurentii</name>
    <dbReference type="NCBI Taxonomy" id="5418"/>
    <lineage>
        <taxon>Eukaryota</taxon>
        <taxon>Fungi</taxon>
        <taxon>Dikarya</taxon>
        <taxon>Basidiomycota</taxon>
        <taxon>Agaricomycotina</taxon>
        <taxon>Tremellomycetes</taxon>
        <taxon>Tremellales</taxon>
        <taxon>Rhynchogastremaceae</taxon>
        <taxon>Papiliotrema</taxon>
    </lineage>
</organism>
<dbReference type="Pfam" id="PF00069">
    <property type="entry name" value="Pkinase"/>
    <property type="match status" value="1"/>
</dbReference>
<dbReference type="InterPro" id="IPR008271">
    <property type="entry name" value="Ser/Thr_kinase_AS"/>
</dbReference>
<dbReference type="EMBL" id="JAODAN010000008">
    <property type="protein sequence ID" value="KAK1922527.1"/>
    <property type="molecule type" value="Genomic_DNA"/>
</dbReference>
<keyword evidence="4" id="KW-0723">Serine/threonine-protein kinase</keyword>
<evidence type="ECO:0000259" key="6">
    <source>
        <dbReference type="PROSITE" id="PS50011"/>
    </source>
</evidence>
<feature type="binding site" evidence="3">
    <location>
        <position position="54"/>
    </location>
    <ligand>
        <name>ATP</name>
        <dbReference type="ChEBI" id="CHEBI:30616"/>
    </ligand>
</feature>
<dbReference type="PROSITE" id="PS00108">
    <property type="entry name" value="PROTEIN_KINASE_ST"/>
    <property type="match status" value="1"/>
</dbReference>
<evidence type="ECO:0000256" key="5">
    <source>
        <dbReference type="SAM" id="MobiDB-lite"/>
    </source>
</evidence>
<dbReference type="PROSITE" id="PS00107">
    <property type="entry name" value="PROTEIN_KINASE_ATP"/>
    <property type="match status" value="1"/>
</dbReference>
<comment type="caution">
    <text evidence="7">The sequence shown here is derived from an EMBL/GenBank/DDBJ whole genome shotgun (WGS) entry which is preliminary data.</text>
</comment>
<evidence type="ECO:0000256" key="3">
    <source>
        <dbReference type="PROSITE-ProRule" id="PRU10141"/>
    </source>
</evidence>
<dbReference type="PANTHER" id="PTHR24348:SF68">
    <property type="entry name" value="SERINE_THREONINE-PROTEIN KINASE ATG1C"/>
    <property type="match status" value="1"/>
</dbReference>